<reference evidence="1 2" key="1">
    <citation type="submission" date="2021-06" db="EMBL/GenBank/DDBJ databases">
        <title>Caerostris extrusa draft genome.</title>
        <authorList>
            <person name="Kono N."/>
            <person name="Arakawa K."/>
        </authorList>
    </citation>
    <scope>NUCLEOTIDE SEQUENCE [LARGE SCALE GENOMIC DNA]</scope>
</reference>
<dbReference type="EMBL" id="BPLR01013358">
    <property type="protein sequence ID" value="GIY60679.1"/>
    <property type="molecule type" value="Genomic_DNA"/>
</dbReference>
<dbReference type="AlphaFoldDB" id="A0AAV4UT58"/>
<organism evidence="1 2">
    <name type="scientific">Caerostris extrusa</name>
    <name type="common">Bark spider</name>
    <name type="synonym">Caerostris bankana</name>
    <dbReference type="NCBI Taxonomy" id="172846"/>
    <lineage>
        <taxon>Eukaryota</taxon>
        <taxon>Metazoa</taxon>
        <taxon>Ecdysozoa</taxon>
        <taxon>Arthropoda</taxon>
        <taxon>Chelicerata</taxon>
        <taxon>Arachnida</taxon>
        <taxon>Araneae</taxon>
        <taxon>Araneomorphae</taxon>
        <taxon>Entelegynae</taxon>
        <taxon>Araneoidea</taxon>
        <taxon>Araneidae</taxon>
        <taxon>Caerostris</taxon>
    </lineage>
</organism>
<sequence>MTRNVSNQGEPSPFIEHLINTGDHLPIASPQNKTSPALKQFNKSFLSPIRQLKNVVDLLEKTGLPVFQRSLLVPP</sequence>
<keyword evidence="2" id="KW-1185">Reference proteome</keyword>
<dbReference type="Proteomes" id="UP001054945">
    <property type="component" value="Unassembled WGS sequence"/>
</dbReference>
<comment type="caution">
    <text evidence="1">The sequence shown here is derived from an EMBL/GenBank/DDBJ whole genome shotgun (WGS) entry which is preliminary data.</text>
</comment>
<protein>
    <submittedName>
        <fullName evidence="1">Uncharacterized protein</fullName>
    </submittedName>
</protein>
<evidence type="ECO:0000313" key="1">
    <source>
        <dbReference type="EMBL" id="GIY60679.1"/>
    </source>
</evidence>
<proteinExistence type="predicted"/>
<name>A0AAV4UT58_CAEEX</name>
<accession>A0AAV4UT58</accession>
<evidence type="ECO:0000313" key="2">
    <source>
        <dbReference type="Proteomes" id="UP001054945"/>
    </source>
</evidence>
<gene>
    <name evidence="1" type="ORF">CEXT_33431</name>
</gene>